<keyword evidence="6 7" id="KW-0472">Membrane</keyword>
<feature type="transmembrane region" description="Helical" evidence="7">
    <location>
        <begin position="338"/>
        <end position="360"/>
    </location>
</feature>
<evidence type="ECO:0000256" key="1">
    <source>
        <dbReference type="ARBA" id="ARBA00004651"/>
    </source>
</evidence>
<gene>
    <name evidence="9" type="ORF">AVDCRST_MAG18-1194</name>
</gene>
<evidence type="ECO:0000256" key="7">
    <source>
        <dbReference type="SAM" id="Phobius"/>
    </source>
</evidence>
<feature type="transmembrane region" description="Helical" evidence="7">
    <location>
        <begin position="304"/>
        <end position="326"/>
    </location>
</feature>
<dbReference type="EMBL" id="CADCWN010000091">
    <property type="protein sequence ID" value="CAA9562361.1"/>
    <property type="molecule type" value="Genomic_DNA"/>
</dbReference>
<evidence type="ECO:0000256" key="3">
    <source>
        <dbReference type="ARBA" id="ARBA00022475"/>
    </source>
</evidence>
<dbReference type="InterPro" id="IPR036259">
    <property type="entry name" value="MFS_trans_sf"/>
</dbReference>
<dbReference type="Pfam" id="PF07690">
    <property type="entry name" value="MFS_1"/>
    <property type="match status" value="2"/>
</dbReference>
<dbReference type="Gene3D" id="1.20.1250.20">
    <property type="entry name" value="MFS general substrate transporter like domains"/>
    <property type="match status" value="2"/>
</dbReference>
<dbReference type="PROSITE" id="PS00217">
    <property type="entry name" value="SUGAR_TRANSPORT_2"/>
    <property type="match status" value="1"/>
</dbReference>
<dbReference type="InterPro" id="IPR011701">
    <property type="entry name" value="MFS"/>
</dbReference>
<reference evidence="9" key="1">
    <citation type="submission" date="2020-02" db="EMBL/GenBank/DDBJ databases">
        <authorList>
            <person name="Meier V. D."/>
        </authorList>
    </citation>
    <scope>NUCLEOTIDE SEQUENCE</scope>
    <source>
        <strain evidence="9">AVDCRST_MAG18</strain>
    </source>
</reference>
<evidence type="ECO:0000256" key="4">
    <source>
        <dbReference type="ARBA" id="ARBA00022692"/>
    </source>
</evidence>
<name>A0A6J4UZE1_9BACT</name>
<dbReference type="GO" id="GO:0005886">
    <property type="term" value="C:plasma membrane"/>
    <property type="evidence" value="ECO:0007669"/>
    <property type="project" value="UniProtKB-SubCell"/>
</dbReference>
<dbReference type="PANTHER" id="PTHR43414">
    <property type="entry name" value="MULTIDRUG RESISTANCE PROTEIN MDTG"/>
    <property type="match status" value="1"/>
</dbReference>
<keyword evidence="3" id="KW-1003">Cell membrane</keyword>
<feature type="transmembrane region" description="Helical" evidence="7">
    <location>
        <begin position="99"/>
        <end position="121"/>
    </location>
</feature>
<feature type="transmembrane region" description="Helical" evidence="7">
    <location>
        <begin position="211"/>
        <end position="227"/>
    </location>
</feature>
<dbReference type="GO" id="GO:0022857">
    <property type="term" value="F:transmembrane transporter activity"/>
    <property type="evidence" value="ECO:0007669"/>
    <property type="project" value="InterPro"/>
</dbReference>
<dbReference type="PROSITE" id="PS50850">
    <property type="entry name" value="MFS"/>
    <property type="match status" value="1"/>
</dbReference>
<feature type="transmembrane region" description="Helical" evidence="7">
    <location>
        <begin position="161"/>
        <end position="181"/>
    </location>
</feature>
<keyword evidence="2" id="KW-0813">Transport</keyword>
<dbReference type="InterPro" id="IPR005829">
    <property type="entry name" value="Sugar_transporter_CS"/>
</dbReference>
<feature type="transmembrane region" description="Helical" evidence="7">
    <location>
        <begin position="77"/>
        <end position="93"/>
    </location>
</feature>
<keyword evidence="4 7" id="KW-0812">Transmembrane</keyword>
<evidence type="ECO:0000256" key="2">
    <source>
        <dbReference type="ARBA" id="ARBA00022448"/>
    </source>
</evidence>
<evidence type="ECO:0000313" key="9">
    <source>
        <dbReference type="EMBL" id="CAA9562361.1"/>
    </source>
</evidence>
<dbReference type="SUPFAM" id="SSF103473">
    <property type="entry name" value="MFS general substrate transporter"/>
    <property type="match status" value="2"/>
</dbReference>
<accession>A0A6J4UZE1</accession>
<feature type="transmembrane region" description="Helical" evidence="7">
    <location>
        <begin position="43"/>
        <end position="65"/>
    </location>
</feature>
<sequence>MRTLAILWVAQVIAELAFSFALPFLPLYLQELGVSDPNSAGLWAGAMSAGFALVMGLMGPVWGVVADRYGRRLMIQRALFGATILIGAMAFVRSPEQLFVLRLLQGGVTGLVAAISTVVSLTVPRERLAASLGLVQTALFTGNAIGPLLGGVVSDLVGFRIAFILTGVLFLISGILVTLFVTEPARDVATGSKSAGGQGGGWREFLGRREILAALGVMILIRFANFAPNPVLPLYIQGLAPDVARLATLSGLVVAATGVASTVSALCVGSLADRFGRRPTLLVCLLAAALLCLPQAFVGSIWQLLLLRVLTGLALGGMMPVIQAIFTELTPPDRRGMAFGILATAGAIGLGGGPLTGSLIAARFGIPAVFLAMTPLFLLGVWSLLRLPSGKQGGAPLPAHT</sequence>
<evidence type="ECO:0000259" key="8">
    <source>
        <dbReference type="PROSITE" id="PS50850"/>
    </source>
</evidence>
<evidence type="ECO:0000256" key="5">
    <source>
        <dbReference type="ARBA" id="ARBA00022989"/>
    </source>
</evidence>
<keyword evidence="5 7" id="KW-1133">Transmembrane helix</keyword>
<dbReference type="PANTHER" id="PTHR43414:SF6">
    <property type="entry name" value="MULTIDRUG RESISTANCE PROTEIN MDTG"/>
    <property type="match status" value="1"/>
</dbReference>
<dbReference type="InterPro" id="IPR020846">
    <property type="entry name" value="MFS_dom"/>
</dbReference>
<feature type="transmembrane region" description="Helical" evidence="7">
    <location>
        <begin position="280"/>
        <end position="298"/>
    </location>
</feature>
<dbReference type="AlphaFoldDB" id="A0A6J4UZE1"/>
<feature type="transmembrane region" description="Helical" evidence="7">
    <location>
        <begin position="247"/>
        <end position="268"/>
    </location>
</feature>
<proteinExistence type="predicted"/>
<comment type="subcellular location">
    <subcellularLocation>
        <location evidence="1">Cell membrane</location>
        <topology evidence="1">Multi-pass membrane protein</topology>
    </subcellularLocation>
</comment>
<feature type="transmembrane region" description="Helical" evidence="7">
    <location>
        <begin position="366"/>
        <end position="385"/>
    </location>
</feature>
<feature type="domain" description="Major facilitator superfamily (MFS) profile" evidence="8">
    <location>
        <begin position="3"/>
        <end position="392"/>
    </location>
</feature>
<organism evidence="9">
    <name type="scientific">uncultured Thermomicrobiales bacterium</name>
    <dbReference type="NCBI Taxonomy" id="1645740"/>
    <lineage>
        <taxon>Bacteria</taxon>
        <taxon>Pseudomonadati</taxon>
        <taxon>Thermomicrobiota</taxon>
        <taxon>Thermomicrobia</taxon>
        <taxon>Thermomicrobiales</taxon>
        <taxon>environmental samples</taxon>
    </lineage>
</organism>
<protein>
    <recommendedName>
        <fullName evidence="8">Major facilitator superfamily (MFS) profile domain-containing protein</fullName>
    </recommendedName>
</protein>
<evidence type="ECO:0000256" key="6">
    <source>
        <dbReference type="ARBA" id="ARBA00023136"/>
    </source>
</evidence>
<feature type="transmembrane region" description="Helical" evidence="7">
    <location>
        <begin position="128"/>
        <end position="149"/>
    </location>
</feature>